<dbReference type="PROSITE" id="PS51257">
    <property type="entry name" value="PROKAR_LIPOPROTEIN"/>
    <property type="match status" value="1"/>
</dbReference>
<sequence>MAKAQQPFWLGGASASMAACFSVKSLWSGLSASILRQTTYSTARFALYNTLAQRVKQASGGKLSSMSTIACAGVAGGAAGMLGNPTEVVLVRMCADGVKPVGEKYRYPNALVGMVRIGQEEGLRAFYKGLGPNIIRSVLMSELNFWIRENALTCWRCFSNRRVFNFENSTAVKQNHTAERWYPNAYHCLIDGWDGRHNSVRARGRLEKQIAERKWDIKGNYEDLHRINQDRRARVSDEGLDASLAETCVSASKDLLLC</sequence>
<evidence type="ECO:0000256" key="4">
    <source>
        <dbReference type="ARBA" id="ARBA00022692"/>
    </source>
</evidence>
<evidence type="ECO:0000256" key="1">
    <source>
        <dbReference type="ARBA" id="ARBA00004141"/>
    </source>
</evidence>
<dbReference type="InterPro" id="IPR023395">
    <property type="entry name" value="MCP_dom_sf"/>
</dbReference>
<dbReference type="SUPFAM" id="SSF103506">
    <property type="entry name" value="Mitochondrial carrier"/>
    <property type="match status" value="1"/>
</dbReference>
<keyword evidence="3 10" id="KW-0813">Transport</keyword>
<evidence type="ECO:0000313" key="11">
    <source>
        <dbReference type="EMBL" id="KAG0646490.1"/>
    </source>
</evidence>
<accession>A0A9P6VEN2</accession>
<dbReference type="EMBL" id="VNKQ01000015">
    <property type="protein sequence ID" value="KAG0646490.1"/>
    <property type="molecule type" value="Genomic_DNA"/>
</dbReference>
<name>A0A9P6VEN2_9HELO</name>
<comment type="similarity">
    <text evidence="2 10">Belongs to the mitochondrial carrier (TC 2.A.29) family.</text>
</comment>
<gene>
    <name evidence="11" type="ORF">D0Z07_7470</name>
</gene>
<dbReference type="Proteomes" id="UP000785200">
    <property type="component" value="Unassembled WGS sequence"/>
</dbReference>
<dbReference type="PROSITE" id="PS50920">
    <property type="entry name" value="SOLCAR"/>
    <property type="match status" value="1"/>
</dbReference>
<evidence type="ECO:0000313" key="12">
    <source>
        <dbReference type="Proteomes" id="UP000785200"/>
    </source>
</evidence>
<dbReference type="Pfam" id="PF00153">
    <property type="entry name" value="Mito_carr"/>
    <property type="match status" value="1"/>
</dbReference>
<dbReference type="AlphaFoldDB" id="A0A9P6VEN2"/>
<keyword evidence="6" id="KW-0999">Mitochondrion inner membrane</keyword>
<dbReference type="InterPro" id="IPR018108">
    <property type="entry name" value="MCP_transmembrane"/>
</dbReference>
<evidence type="ECO:0000256" key="9">
    <source>
        <dbReference type="PROSITE-ProRule" id="PRU00282"/>
    </source>
</evidence>
<organism evidence="11 12">
    <name type="scientific">Hyphodiscus hymeniophilus</name>
    <dbReference type="NCBI Taxonomy" id="353542"/>
    <lineage>
        <taxon>Eukaryota</taxon>
        <taxon>Fungi</taxon>
        <taxon>Dikarya</taxon>
        <taxon>Ascomycota</taxon>
        <taxon>Pezizomycotina</taxon>
        <taxon>Leotiomycetes</taxon>
        <taxon>Helotiales</taxon>
        <taxon>Hyphodiscaceae</taxon>
        <taxon>Hyphodiscus</taxon>
    </lineage>
</organism>
<dbReference type="Gene3D" id="1.50.40.10">
    <property type="entry name" value="Mitochondrial carrier domain"/>
    <property type="match status" value="1"/>
</dbReference>
<dbReference type="InterPro" id="IPR050391">
    <property type="entry name" value="Mito_Metabolite_Transporter"/>
</dbReference>
<keyword evidence="8 9" id="KW-0472">Membrane</keyword>
<evidence type="ECO:0000256" key="7">
    <source>
        <dbReference type="ARBA" id="ARBA00022989"/>
    </source>
</evidence>
<proteinExistence type="inferred from homology"/>
<comment type="caution">
    <text evidence="11">The sequence shown here is derived from an EMBL/GenBank/DDBJ whole genome shotgun (WGS) entry which is preliminary data.</text>
</comment>
<keyword evidence="4 9" id="KW-0812">Transmembrane</keyword>
<keyword evidence="6" id="KW-0496">Mitochondrion</keyword>
<protein>
    <submittedName>
        <fullName evidence="11">2-oxoglutarate malate carrier</fullName>
    </submittedName>
</protein>
<comment type="subcellular location">
    <subcellularLocation>
        <location evidence="1">Membrane</location>
        <topology evidence="1">Multi-pass membrane protein</topology>
    </subcellularLocation>
</comment>
<evidence type="ECO:0000256" key="6">
    <source>
        <dbReference type="ARBA" id="ARBA00022792"/>
    </source>
</evidence>
<dbReference type="GO" id="GO:0016020">
    <property type="term" value="C:membrane"/>
    <property type="evidence" value="ECO:0007669"/>
    <property type="project" value="UniProtKB-SubCell"/>
</dbReference>
<keyword evidence="7" id="KW-1133">Transmembrane helix</keyword>
<keyword evidence="12" id="KW-1185">Reference proteome</keyword>
<keyword evidence="5" id="KW-0677">Repeat</keyword>
<evidence type="ECO:0000256" key="5">
    <source>
        <dbReference type="ARBA" id="ARBA00022737"/>
    </source>
</evidence>
<evidence type="ECO:0000256" key="3">
    <source>
        <dbReference type="ARBA" id="ARBA00022448"/>
    </source>
</evidence>
<reference evidence="11" key="1">
    <citation type="submission" date="2019-07" db="EMBL/GenBank/DDBJ databases">
        <title>Hyphodiscus hymeniophilus genome sequencing and assembly.</title>
        <authorList>
            <person name="Kramer G."/>
            <person name="Nodwell J."/>
        </authorList>
    </citation>
    <scope>NUCLEOTIDE SEQUENCE</scope>
    <source>
        <strain evidence="11">ATCC 34498</strain>
    </source>
</reference>
<evidence type="ECO:0000256" key="2">
    <source>
        <dbReference type="ARBA" id="ARBA00006375"/>
    </source>
</evidence>
<evidence type="ECO:0000256" key="10">
    <source>
        <dbReference type="RuleBase" id="RU000488"/>
    </source>
</evidence>
<dbReference type="PANTHER" id="PTHR45618">
    <property type="entry name" value="MITOCHONDRIAL DICARBOXYLATE CARRIER-RELATED"/>
    <property type="match status" value="1"/>
</dbReference>
<dbReference type="OrthoDB" id="448427at2759"/>
<feature type="repeat" description="Solcar" evidence="9">
    <location>
        <begin position="67"/>
        <end position="154"/>
    </location>
</feature>
<evidence type="ECO:0000256" key="8">
    <source>
        <dbReference type="ARBA" id="ARBA00023136"/>
    </source>
</evidence>